<dbReference type="Pfam" id="PF09831">
    <property type="entry name" value="DUF2058"/>
    <property type="match status" value="1"/>
</dbReference>
<dbReference type="RefSeq" id="WP_129832564.1">
    <property type="nucleotide sequence ID" value="NZ_CP035704.1"/>
</dbReference>
<evidence type="ECO:0000313" key="2">
    <source>
        <dbReference type="EMBL" id="QBB70305.1"/>
    </source>
</evidence>
<dbReference type="OrthoDB" id="5294470at2"/>
<dbReference type="Proteomes" id="UP000291562">
    <property type="component" value="Chromosome"/>
</dbReference>
<name>A0A411HIH6_9GAMM</name>
<gene>
    <name evidence="2" type="ORF">ELE36_07980</name>
</gene>
<protein>
    <submittedName>
        <fullName evidence="2">DUF2058 family protein</fullName>
    </submittedName>
</protein>
<keyword evidence="3" id="KW-1185">Reference proteome</keyword>
<evidence type="ECO:0000256" key="1">
    <source>
        <dbReference type="SAM" id="MobiDB-lite"/>
    </source>
</evidence>
<dbReference type="AlphaFoldDB" id="A0A411HIH6"/>
<organism evidence="2 3">
    <name type="scientific">Pseudolysobacter antarcticus</name>
    <dbReference type="NCBI Taxonomy" id="2511995"/>
    <lineage>
        <taxon>Bacteria</taxon>
        <taxon>Pseudomonadati</taxon>
        <taxon>Pseudomonadota</taxon>
        <taxon>Gammaproteobacteria</taxon>
        <taxon>Lysobacterales</taxon>
        <taxon>Rhodanobacteraceae</taxon>
        <taxon>Pseudolysobacter</taxon>
    </lineage>
</organism>
<feature type="compositionally biased region" description="Basic and acidic residues" evidence="1">
    <location>
        <begin position="82"/>
        <end position="104"/>
    </location>
</feature>
<dbReference type="EMBL" id="CP035704">
    <property type="protein sequence ID" value="QBB70305.1"/>
    <property type="molecule type" value="Genomic_DNA"/>
</dbReference>
<feature type="compositionally biased region" description="Basic residues" evidence="1">
    <location>
        <begin position="32"/>
        <end position="42"/>
    </location>
</feature>
<proteinExistence type="predicted"/>
<feature type="region of interest" description="Disordered" evidence="1">
    <location>
        <begin position="1"/>
        <end position="104"/>
    </location>
</feature>
<dbReference type="KEGG" id="xbc:ELE36_07980"/>
<feature type="compositionally biased region" description="Low complexity" evidence="1">
    <location>
        <begin position="61"/>
        <end position="81"/>
    </location>
</feature>
<evidence type="ECO:0000313" key="3">
    <source>
        <dbReference type="Proteomes" id="UP000291562"/>
    </source>
</evidence>
<reference evidence="2 3" key="1">
    <citation type="submission" date="2019-01" db="EMBL/GenBank/DDBJ databases">
        <title>Pseudolysobacter antarctica gen. nov., sp. nov., isolated from Fildes Peninsula, Antarctica.</title>
        <authorList>
            <person name="Wei Z."/>
            <person name="Peng F."/>
        </authorList>
    </citation>
    <scope>NUCLEOTIDE SEQUENCE [LARGE SCALE GENOMIC DNA]</scope>
    <source>
        <strain evidence="2 3">AQ6-296</strain>
    </source>
</reference>
<dbReference type="InterPro" id="IPR018636">
    <property type="entry name" value="DUF2058"/>
</dbReference>
<sequence length="203" mass="22614">MADSLRDQLLKSGLVQKLKVEVKPAPAPAKPQSRHVQNKPHHARPDQAKRPHDGDEKQRRSSAPAPAKSAEELNLARAYALRARDEKQERERTERAAAEVAREKKERKQKLAQLVSGKSLNDASAEQARHFTHGNKIRRIYCTPEQLIKLNLGELGVVQNTGRYLLVDRETALAAQAIDTDALVLLPDPNAAPDDDIPADLIW</sequence>
<feature type="compositionally biased region" description="Basic and acidic residues" evidence="1">
    <location>
        <begin position="43"/>
        <end position="59"/>
    </location>
</feature>
<accession>A0A411HIH6</accession>